<organism evidence="2">
    <name type="scientific">marine metagenome</name>
    <dbReference type="NCBI Taxonomy" id="408172"/>
    <lineage>
        <taxon>unclassified sequences</taxon>
        <taxon>metagenomes</taxon>
        <taxon>ecological metagenomes</taxon>
    </lineage>
</organism>
<evidence type="ECO:0000313" key="2">
    <source>
        <dbReference type="EMBL" id="SVC86269.1"/>
    </source>
</evidence>
<protein>
    <submittedName>
        <fullName evidence="2">Uncharacterized protein</fullName>
    </submittedName>
</protein>
<feature type="non-terminal residue" evidence="2">
    <location>
        <position position="24"/>
    </location>
</feature>
<dbReference type="AlphaFoldDB" id="A0A382QL71"/>
<proteinExistence type="predicted"/>
<gene>
    <name evidence="2" type="ORF">METZ01_LOCUS339123</name>
</gene>
<keyword evidence="1" id="KW-0812">Transmembrane</keyword>
<accession>A0A382QL71</accession>
<feature type="transmembrane region" description="Helical" evidence="1">
    <location>
        <begin position="6"/>
        <end position="23"/>
    </location>
</feature>
<evidence type="ECO:0000256" key="1">
    <source>
        <dbReference type="SAM" id="Phobius"/>
    </source>
</evidence>
<sequence length="24" mass="2602">MEWLSWSNAAYMVAIIVGGALTFA</sequence>
<reference evidence="2" key="1">
    <citation type="submission" date="2018-05" db="EMBL/GenBank/DDBJ databases">
        <authorList>
            <person name="Lanie J.A."/>
            <person name="Ng W.-L."/>
            <person name="Kazmierczak K.M."/>
            <person name="Andrzejewski T.M."/>
            <person name="Davidsen T.M."/>
            <person name="Wayne K.J."/>
            <person name="Tettelin H."/>
            <person name="Glass J.I."/>
            <person name="Rusch D."/>
            <person name="Podicherti R."/>
            <person name="Tsui H.-C.T."/>
            <person name="Winkler M.E."/>
        </authorList>
    </citation>
    <scope>NUCLEOTIDE SEQUENCE</scope>
</reference>
<dbReference type="EMBL" id="UINC01115327">
    <property type="protein sequence ID" value="SVC86269.1"/>
    <property type="molecule type" value="Genomic_DNA"/>
</dbReference>
<name>A0A382QL71_9ZZZZ</name>
<keyword evidence="1" id="KW-0472">Membrane</keyword>
<keyword evidence="1" id="KW-1133">Transmembrane helix</keyword>